<evidence type="ECO:0000313" key="3">
    <source>
        <dbReference type="EMBL" id="KAK1769681.1"/>
    </source>
</evidence>
<comment type="caution">
    <text evidence="3">The sequence shown here is derived from an EMBL/GenBank/DDBJ whole genome shotgun (WGS) entry which is preliminary data.</text>
</comment>
<dbReference type="EMBL" id="MU839002">
    <property type="protein sequence ID" value="KAK1769681.1"/>
    <property type="molecule type" value="Genomic_DNA"/>
</dbReference>
<evidence type="ECO:0000256" key="2">
    <source>
        <dbReference type="SAM" id="SignalP"/>
    </source>
</evidence>
<dbReference type="Proteomes" id="UP001244011">
    <property type="component" value="Unassembled WGS sequence"/>
</dbReference>
<accession>A0AAJ0C4B2</accession>
<dbReference type="RefSeq" id="XP_060285894.1">
    <property type="nucleotide sequence ID" value="XM_060423673.1"/>
</dbReference>
<reference evidence="3" key="1">
    <citation type="submission" date="2023-06" db="EMBL/GenBank/DDBJ databases">
        <title>Genome-scale phylogeny and comparative genomics of the fungal order Sordariales.</title>
        <authorList>
            <consortium name="Lawrence Berkeley National Laboratory"/>
            <person name="Hensen N."/>
            <person name="Bonometti L."/>
            <person name="Westerberg I."/>
            <person name="Brannstrom I.O."/>
            <person name="Guillou S."/>
            <person name="Cros-Aarteil S."/>
            <person name="Calhoun S."/>
            <person name="Haridas S."/>
            <person name="Kuo A."/>
            <person name="Mondo S."/>
            <person name="Pangilinan J."/>
            <person name="Riley R."/>
            <person name="Labutti K."/>
            <person name="Andreopoulos B."/>
            <person name="Lipzen A."/>
            <person name="Chen C."/>
            <person name="Yanf M."/>
            <person name="Daum C."/>
            <person name="Ng V."/>
            <person name="Clum A."/>
            <person name="Steindorff A."/>
            <person name="Ohm R."/>
            <person name="Martin F."/>
            <person name="Silar P."/>
            <person name="Natvig D."/>
            <person name="Lalanne C."/>
            <person name="Gautier V."/>
            <person name="Ament-Velasquez S.L."/>
            <person name="Kruys A."/>
            <person name="Hutchinson M.I."/>
            <person name="Powell A.J."/>
            <person name="Barry K."/>
            <person name="Miller A.N."/>
            <person name="Grigoriev I.V."/>
            <person name="Debuchy R."/>
            <person name="Gladieux P."/>
            <person name="Thoren M.H."/>
            <person name="Johannesson H."/>
        </authorList>
    </citation>
    <scope>NUCLEOTIDE SEQUENCE</scope>
    <source>
        <strain evidence="3">8032-3</strain>
    </source>
</reference>
<keyword evidence="1" id="KW-0812">Transmembrane</keyword>
<feature type="chain" id="PRO_5042509476" evidence="2">
    <location>
        <begin position="19"/>
        <end position="295"/>
    </location>
</feature>
<feature type="signal peptide" evidence="2">
    <location>
        <begin position="1"/>
        <end position="18"/>
    </location>
</feature>
<keyword evidence="4" id="KW-1185">Reference proteome</keyword>
<dbReference type="AlphaFoldDB" id="A0AAJ0C4B2"/>
<sequence length="295" mass="32045">MSYVAAVVLFIFLLAASALPDYSCVCEKANINACSRSYSCRLNSSISFDSPPIPEWVTDKEKALFADTITQAKNGSLRPPVFDLGQLTWQSKLACDYNNGKKWYQTTNGCQSSNKTGKPSRHHGWASLGFHPLGTASGTWLTQILGEIDNPDGDERFMNASCASTGLFINLTYINATPPYDPRFSPAASWGFLYRSNTYAMGSDGVPSYRTDQDLIANGVDINCTGFGQTGQPCESPHCLEPPNFAHYDCPATNSGSVGSGNCWRSYQQDSSVGRTGLYWGLIVSAALCCGFLYV</sequence>
<dbReference type="GeneID" id="85306860"/>
<proteinExistence type="predicted"/>
<evidence type="ECO:0000256" key="1">
    <source>
        <dbReference type="SAM" id="Phobius"/>
    </source>
</evidence>
<gene>
    <name evidence="3" type="ORF">QBC33DRAFT_331566</name>
</gene>
<name>A0AAJ0C4B2_9PEZI</name>
<keyword evidence="1" id="KW-0472">Membrane</keyword>
<feature type="transmembrane region" description="Helical" evidence="1">
    <location>
        <begin position="277"/>
        <end position="294"/>
    </location>
</feature>
<keyword evidence="1" id="KW-1133">Transmembrane helix</keyword>
<evidence type="ECO:0000313" key="4">
    <source>
        <dbReference type="Proteomes" id="UP001244011"/>
    </source>
</evidence>
<keyword evidence="2" id="KW-0732">Signal</keyword>
<protein>
    <submittedName>
        <fullName evidence="3">Uncharacterized protein</fullName>
    </submittedName>
</protein>
<organism evidence="3 4">
    <name type="scientific">Phialemonium atrogriseum</name>
    <dbReference type="NCBI Taxonomy" id="1093897"/>
    <lineage>
        <taxon>Eukaryota</taxon>
        <taxon>Fungi</taxon>
        <taxon>Dikarya</taxon>
        <taxon>Ascomycota</taxon>
        <taxon>Pezizomycotina</taxon>
        <taxon>Sordariomycetes</taxon>
        <taxon>Sordariomycetidae</taxon>
        <taxon>Cephalothecales</taxon>
        <taxon>Cephalothecaceae</taxon>
        <taxon>Phialemonium</taxon>
    </lineage>
</organism>